<dbReference type="Gene3D" id="3.50.50.60">
    <property type="entry name" value="FAD/NAD(P)-binding domain"/>
    <property type="match status" value="1"/>
</dbReference>
<protein>
    <recommendedName>
        <fullName evidence="2">FAD dependent oxidoreductase domain-containing protein</fullName>
    </recommendedName>
</protein>
<dbReference type="AlphaFoldDB" id="A0A382L6N4"/>
<dbReference type="SUPFAM" id="SSF51905">
    <property type="entry name" value="FAD/NAD(P)-binding domain"/>
    <property type="match status" value="1"/>
</dbReference>
<feature type="non-terminal residue" evidence="1">
    <location>
        <position position="36"/>
    </location>
</feature>
<name>A0A382L6N4_9ZZZZ</name>
<dbReference type="EMBL" id="UINC01084636">
    <property type="protein sequence ID" value="SVC31465.1"/>
    <property type="molecule type" value="Genomic_DNA"/>
</dbReference>
<gene>
    <name evidence="1" type="ORF">METZ01_LOCUS284319</name>
</gene>
<reference evidence="1" key="1">
    <citation type="submission" date="2018-05" db="EMBL/GenBank/DDBJ databases">
        <authorList>
            <person name="Lanie J.A."/>
            <person name="Ng W.-L."/>
            <person name="Kazmierczak K.M."/>
            <person name="Andrzejewski T.M."/>
            <person name="Davidsen T.M."/>
            <person name="Wayne K.J."/>
            <person name="Tettelin H."/>
            <person name="Glass J.I."/>
            <person name="Rusch D."/>
            <person name="Podicherti R."/>
            <person name="Tsui H.-C.T."/>
            <person name="Winkler M.E."/>
        </authorList>
    </citation>
    <scope>NUCLEOTIDE SEQUENCE</scope>
</reference>
<evidence type="ECO:0008006" key="2">
    <source>
        <dbReference type="Google" id="ProtNLM"/>
    </source>
</evidence>
<sequence length="36" mass="3628">MTESFPSHAQIVVIGGGVIGTAIAFRLAELGLSDVA</sequence>
<organism evidence="1">
    <name type="scientific">marine metagenome</name>
    <dbReference type="NCBI Taxonomy" id="408172"/>
    <lineage>
        <taxon>unclassified sequences</taxon>
        <taxon>metagenomes</taxon>
        <taxon>ecological metagenomes</taxon>
    </lineage>
</organism>
<evidence type="ECO:0000313" key="1">
    <source>
        <dbReference type="EMBL" id="SVC31465.1"/>
    </source>
</evidence>
<dbReference type="InterPro" id="IPR036188">
    <property type="entry name" value="FAD/NAD-bd_sf"/>
</dbReference>
<accession>A0A382L6N4</accession>
<proteinExistence type="predicted"/>